<dbReference type="Proteomes" id="UP000825935">
    <property type="component" value="Chromosome 5"/>
</dbReference>
<organism evidence="2 3">
    <name type="scientific">Ceratopteris richardii</name>
    <name type="common">Triangle waterfern</name>
    <dbReference type="NCBI Taxonomy" id="49495"/>
    <lineage>
        <taxon>Eukaryota</taxon>
        <taxon>Viridiplantae</taxon>
        <taxon>Streptophyta</taxon>
        <taxon>Embryophyta</taxon>
        <taxon>Tracheophyta</taxon>
        <taxon>Polypodiopsida</taxon>
        <taxon>Polypodiidae</taxon>
        <taxon>Polypodiales</taxon>
        <taxon>Pteridineae</taxon>
        <taxon>Pteridaceae</taxon>
        <taxon>Parkerioideae</taxon>
        <taxon>Ceratopteris</taxon>
    </lineage>
</organism>
<comment type="caution">
    <text evidence="2">The sequence shown here is derived from an EMBL/GenBank/DDBJ whole genome shotgun (WGS) entry which is preliminary data.</text>
</comment>
<sequence>MRGRRVAGGVWGEVAVVAVGLVGGREDGVAGRCRGEGREGAAGGEGMQRRGKHGVAGFAMGWVVEQLRGLRGRRLRGGGAAEDMGGGEREREVGGERERERREWRGLRGERERERMERTGGGWGVARGWGYGLSGDGGGSSH</sequence>
<dbReference type="AlphaFoldDB" id="A0A8T2UX49"/>
<name>A0A8T2UX49_CERRI</name>
<protein>
    <submittedName>
        <fullName evidence="2">Uncharacterized protein</fullName>
    </submittedName>
</protein>
<keyword evidence="3" id="KW-1185">Reference proteome</keyword>
<dbReference type="EMBL" id="CM035410">
    <property type="protein sequence ID" value="KAH7438044.1"/>
    <property type="molecule type" value="Genomic_DNA"/>
</dbReference>
<feature type="region of interest" description="Disordered" evidence="1">
    <location>
        <begin position="75"/>
        <end position="99"/>
    </location>
</feature>
<gene>
    <name evidence="2" type="ORF">KP509_05G102800</name>
</gene>
<reference evidence="2" key="1">
    <citation type="submission" date="2021-08" db="EMBL/GenBank/DDBJ databases">
        <title>WGS assembly of Ceratopteris richardii.</title>
        <authorList>
            <person name="Marchant D.B."/>
            <person name="Chen G."/>
            <person name="Jenkins J."/>
            <person name="Shu S."/>
            <person name="Leebens-Mack J."/>
            <person name="Grimwood J."/>
            <person name="Schmutz J."/>
            <person name="Soltis P."/>
            <person name="Soltis D."/>
            <person name="Chen Z.-H."/>
        </authorList>
    </citation>
    <scope>NUCLEOTIDE SEQUENCE</scope>
    <source>
        <strain evidence="2">Whitten #5841</strain>
        <tissue evidence="2">Leaf</tissue>
    </source>
</reference>
<evidence type="ECO:0000256" key="1">
    <source>
        <dbReference type="SAM" id="MobiDB-lite"/>
    </source>
</evidence>
<evidence type="ECO:0000313" key="3">
    <source>
        <dbReference type="Proteomes" id="UP000825935"/>
    </source>
</evidence>
<evidence type="ECO:0000313" key="2">
    <source>
        <dbReference type="EMBL" id="KAH7438044.1"/>
    </source>
</evidence>
<feature type="compositionally biased region" description="Basic and acidic residues" evidence="1">
    <location>
        <begin position="86"/>
        <end position="99"/>
    </location>
</feature>
<accession>A0A8T2UX49</accession>
<proteinExistence type="predicted"/>